<feature type="region of interest" description="Disordered" evidence="1">
    <location>
        <begin position="348"/>
        <end position="382"/>
    </location>
</feature>
<evidence type="ECO:0000313" key="4">
    <source>
        <dbReference type="EMBL" id="GMT11205.1"/>
    </source>
</evidence>
<keyword evidence="2" id="KW-1133">Transmembrane helix</keyword>
<feature type="signal peptide" evidence="3">
    <location>
        <begin position="1"/>
        <end position="22"/>
    </location>
</feature>
<organism evidence="4 5">
    <name type="scientific">Pristionchus fissidentatus</name>
    <dbReference type="NCBI Taxonomy" id="1538716"/>
    <lineage>
        <taxon>Eukaryota</taxon>
        <taxon>Metazoa</taxon>
        <taxon>Ecdysozoa</taxon>
        <taxon>Nematoda</taxon>
        <taxon>Chromadorea</taxon>
        <taxon>Rhabditida</taxon>
        <taxon>Rhabditina</taxon>
        <taxon>Diplogasteromorpha</taxon>
        <taxon>Diplogasteroidea</taxon>
        <taxon>Neodiplogasteridae</taxon>
        <taxon>Pristionchus</taxon>
    </lineage>
</organism>
<dbReference type="EMBL" id="BTSY01000001">
    <property type="protein sequence ID" value="GMT11205.1"/>
    <property type="molecule type" value="Genomic_DNA"/>
</dbReference>
<accession>A0AAV5V064</accession>
<keyword evidence="5" id="KW-1185">Reference proteome</keyword>
<name>A0AAV5V064_9BILA</name>
<proteinExistence type="predicted"/>
<sequence length="382" mass="42649">MRRHLWTASVLLLVISAEKCIETPPSPANFTCGTESVPEADLEDCRRTSSDITCQYHYQQDVTTKNWTLISVGHNIFNTTENCFNEDPTGRRVYCVTNNCTVVPEDVEQRCIVETTSIQPDGDDVTPGNKHGPCHVLPKEAPAHKRGPFCVVTMQNGTIEAESRDASYIKTDDAAECNWVNGTMFYLCNYRDCDLKLNNSQIARNCNGTRFQCGHLTYSFVKRNPYCIYEWTWDDNGAMVKKGDPFLFSSLRRIPPCYEHSEDQVMVACSDEGRETGECANVTLAQTSSERYCAAEIRANNASRKIIKICGSIFFVVLSLSVVTCGSYAMIKARNERAMLQVAYDGEFGSNPIATSGSHDKKKKKGKEKPKDGRKGGTKAKK</sequence>
<evidence type="ECO:0000256" key="2">
    <source>
        <dbReference type="SAM" id="Phobius"/>
    </source>
</evidence>
<dbReference type="Proteomes" id="UP001432322">
    <property type="component" value="Unassembled WGS sequence"/>
</dbReference>
<evidence type="ECO:0000313" key="5">
    <source>
        <dbReference type="Proteomes" id="UP001432322"/>
    </source>
</evidence>
<evidence type="ECO:0000256" key="3">
    <source>
        <dbReference type="SAM" id="SignalP"/>
    </source>
</evidence>
<feature type="transmembrane region" description="Helical" evidence="2">
    <location>
        <begin position="313"/>
        <end position="331"/>
    </location>
</feature>
<feature type="chain" id="PRO_5043574079" evidence="3">
    <location>
        <begin position="23"/>
        <end position="382"/>
    </location>
</feature>
<keyword evidence="3" id="KW-0732">Signal</keyword>
<keyword evidence="2" id="KW-0472">Membrane</keyword>
<protein>
    <submittedName>
        <fullName evidence="4">Uncharacterized protein</fullName>
    </submittedName>
</protein>
<dbReference type="AlphaFoldDB" id="A0AAV5V064"/>
<evidence type="ECO:0000256" key="1">
    <source>
        <dbReference type="SAM" id="MobiDB-lite"/>
    </source>
</evidence>
<reference evidence="4" key="1">
    <citation type="submission" date="2023-10" db="EMBL/GenBank/DDBJ databases">
        <title>Genome assembly of Pristionchus species.</title>
        <authorList>
            <person name="Yoshida K."/>
            <person name="Sommer R.J."/>
        </authorList>
    </citation>
    <scope>NUCLEOTIDE SEQUENCE</scope>
    <source>
        <strain evidence="4">RS5133</strain>
    </source>
</reference>
<comment type="caution">
    <text evidence="4">The sequence shown here is derived from an EMBL/GenBank/DDBJ whole genome shotgun (WGS) entry which is preliminary data.</text>
</comment>
<keyword evidence="2" id="KW-0812">Transmembrane</keyword>
<gene>
    <name evidence="4" type="ORF">PFISCL1PPCAC_2502</name>
</gene>